<dbReference type="KEGG" id="bvo:Pan97_31660"/>
<accession>A0A518CA65</accession>
<evidence type="ECO:0000313" key="2">
    <source>
        <dbReference type="Proteomes" id="UP000318626"/>
    </source>
</evidence>
<protein>
    <submittedName>
        <fullName evidence="1">Uncharacterized protein</fullName>
    </submittedName>
</protein>
<organism evidence="1 2">
    <name type="scientific">Bremerella volcania</name>
    <dbReference type="NCBI Taxonomy" id="2527984"/>
    <lineage>
        <taxon>Bacteria</taxon>
        <taxon>Pseudomonadati</taxon>
        <taxon>Planctomycetota</taxon>
        <taxon>Planctomycetia</taxon>
        <taxon>Pirellulales</taxon>
        <taxon>Pirellulaceae</taxon>
        <taxon>Bremerella</taxon>
    </lineage>
</organism>
<dbReference type="EMBL" id="CP036289">
    <property type="protein sequence ID" value="QDU76121.1"/>
    <property type="molecule type" value="Genomic_DNA"/>
</dbReference>
<dbReference type="Proteomes" id="UP000318626">
    <property type="component" value="Chromosome"/>
</dbReference>
<gene>
    <name evidence="1" type="ORF">Pan97_31660</name>
</gene>
<keyword evidence="2" id="KW-1185">Reference proteome</keyword>
<proteinExistence type="predicted"/>
<dbReference type="AlphaFoldDB" id="A0A518CA65"/>
<sequence length="48" mass="5592">MICPFLNRPRRLECIIMLPGDSCMSKHESTDRNAGLITDIDYAVFYRE</sequence>
<name>A0A518CA65_9BACT</name>
<evidence type="ECO:0000313" key="1">
    <source>
        <dbReference type="EMBL" id="QDU76121.1"/>
    </source>
</evidence>
<reference evidence="2" key="1">
    <citation type="submission" date="2019-02" db="EMBL/GenBank/DDBJ databases">
        <title>Deep-cultivation of Planctomycetes and their phenomic and genomic characterization uncovers novel biology.</title>
        <authorList>
            <person name="Wiegand S."/>
            <person name="Jogler M."/>
            <person name="Boedeker C."/>
            <person name="Pinto D."/>
            <person name="Vollmers J."/>
            <person name="Rivas-Marin E."/>
            <person name="Kohn T."/>
            <person name="Peeters S.H."/>
            <person name="Heuer A."/>
            <person name="Rast P."/>
            <person name="Oberbeckmann S."/>
            <person name="Bunk B."/>
            <person name="Jeske O."/>
            <person name="Meyerdierks A."/>
            <person name="Storesund J.E."/>
            <person name="Kallscheuer N."/>
            <person name="Luecker S."/>
            <person name="Lage O.M."/>
            <person name="Pohl T."/>
            <person name="Merkel B.J."/>
            <person name="Hornburger P."/>
            <person name="Mueller R.-W."/>
            <person name="Bruemmer F."/>
            <person name="Labrenz M."/>
            <person name="Spormann A.M."/>
            <person name="Op den Camp H."/>
            <person name="Overmann J."/>
            <person name="Amann R."/>
            <person name="Jetten M.S.M."/>
            <person name="Mascher T."/>
            <person name="Medema M.H."/>
            <person name="Devos D.P."/>
            <person name="Kaster A.-K."/>
            <person name="Ovreas L."/>
            <person name="Rohde M."/>
            <person name="Galperin M.Y."/>
            <person name="Jogler C."/>
        </authorList>
    </citation>
    <scope>NUCLEOTIDE SEQUENCE [LARGE SCALE GENOMIC DNA]</scope>
    <source>
        <strain evidence="2">Pan97</strain>
    </source>
</reference>